<organism evidence="3 4">
    <name type="scientific">Jaminaea rosea</name>
    <dbReference type="NCBI Taxonomy" id="1569628"/>
    <lineage>
        <taxon>Eukaryota</taxon>
        <taxon>Fungi</taxon>
        <taxon>Dikarya</taxon>
        <taxon>Basidiomycota</taxon>
        <taxon>Ustilaginomycotina</taxon>
        <taxon>Exobasidiomycetes</taxon>
        <taxon>Microstromatales</taxon>
        <taxon>Microstromatales incertae sedis</taxon>
        <taxon>Jaminaea</taxon>
    </lineage>
</organism>
<accession>A0A316UW59</accession>
<evidence type="ECO:0000313" key="3">
    <source>
        <dbReference type="EMBL" id="PWN27355.1"/>
    </source>
</evidence>
<dbReference type="EMBL" id="KZ819668">
    <property type="protein sequence ID" value="PWN27355.1"/>
    <property type="molecule type" value="Genomic_DNA"/>
</dbReference>
<feature type="compositionally biased region" description="Low complexity" evidence="1">
    <location>
        <begin position="1"/>
        <end position="12"/>
    </location>
</feature>
<proteinExistence type="predicted"/>
<evidence type="ECO:0000256" key="1">
    <source>
        <dbReference type="SAM" id="MobiDB-lite"/>
    </source>
</evidence>
<keyword evidence="4" id="KW-1185">Reference proteome</keyword>
<dbReference type="AlphaFoldDB" id="A0A316UW59"/>
<gene>
    <name evidence="3" type="ORF">BDZ90DRAFT_176338</name>
</gene>
<feature type="compositionally biased region" description="Low complexity" evidence="1">
    <location>
        <begin position="24"/>
        <end position="35"/>
    </location>
</feature>
<name>A0A316UW59_9BASI</name>
<keyword evidence="2" id="KW-0812">Transmembrane</keyword>
<dbReference type="GeneID" id="37025555"/>
<dbReference type="RefSeq" id="XP_025361967.1">
    <property type="nucleotide sequence ID" value="XM_025503732.1"/>
</dbReference>
<dbReference type="Proteomes" id="UP000245884">
    <property type="component" value="Unassembled WGS sequence"/>
</dbReference>
<evidence type="ECO:0000256" key="2">
    <source>
        <dbReference type="SAM" id="Phobius"/>
    </source>
</evidence>
<evidence type="ECO:0000313" key="4">
    <source>
        <dbReference type="Proteomes" id="UP000245884"/>
    </source>
</evidence>
<feature type="transmembrane region" description="Helical" evidence="2">
    <location>
        <begin position="94"/>
        <end position="114"/>
    </location>
</feature>
<keyword evidence="2" id="KW-0472">Membrane</keyword>
<feature type="compositionally biased region" description="Low complexity" evidence="1">
    <location>
        <begin position="44"/>
        <end position="54"/>
    </location>
</feature>
<reference evidence="3 4" key="1">
    <citation type="journal article" date="2018" name="Mol. Biol. Evol.">
        <title>Broad Genomic Sampling Reveals a Smut Pathogenic Ancestry of the Fungal Clade Ustilaginomycotina.</title>
        <authorList>
            <person name="Kijpornyongpan T."/>
            <person name="Mondo S.J."/>
            <person name="Barry K."/>
            <person name="Sandor L."/>
            <person name="Lee J."/>
            <person name="Lipzen A."/>
            <person name="Pangilinan J."/>
            <person name="LaButti K."/>
            <person name="Hainaut M."/>
            <person name="Henrissat B."/>
            <person name="Grigoriev I.V."/>
            <person name="Spatafora J.W."/>
            <person name="Aime M.C."/>
        </authorList>
    </citation>
    <scope>NUCLEOTIDE SEQUENCE [LARGE SCALE GENOMIC DNA]</scope>
    <source>
        <strain evidence="3 4">MCA 5214</strain>
    </source>
</reference>
<feature type="region of interest" description="Disordered" evidence="1">
    <location>
        <begin position="1"/>
        <end position="67"/>
    </location>
</feature>
<protein>
    <submittedName>
        <fullName evidence="3">Uncharacterized protein</fullName>
    </submittedName>
</protein>
<keyword evidence="2" id="KW-1133">Transmembrane helix</keyword>
<sequence length="126" mass="13411">MGGKRQQQQQQPERGREGRVAEASSVVSSQPHQSQTKARARVYSSRPSSSISLTPLPPSARASSERDPAAQLVSALALSLPLDSRRNLFRSSNYTPAFPSSSFLVIFLSVTLALDGIASSALDIAA</sequence>